<feature type="region of interest" description="Disordered" evidence="1">
    <location>
        <begin position="100"/>
        <end position="132"/>
    </location>
</feature>
<name>A0AAD9ABB3_9PEZI</name>
<dbReference type="EMBL" id="JAQOWY010000307">
    <property type="protein sequence ID" value="KAK1844542.1"/>
    <property type="molecule type" value="Genomic_DNA"/>
</dbReference>
<reference evidence="2" key="1">
    <citation type="submission" date="2023-01" db="EMBL/GenBank/DDBJ databases">
        <title>Colletotrichum chrysophilum M932 genome sequence.</title>
        <authorList>
            <person name="Baroncelli R."/>
        </authorList>
    </citation>
    <scope>NUCLEOTIDE SEQUENCE</scope>
    <source>
        <strain evidence="2">M932</strain>
    </source>
</reference>
<evidence type="ECO:0000256" key="1">
    <source>
        <dbReference type="SAM" id="MobiDB-lite"/>
    </source>
</evidence>
<sequence>MAKVVTTADDDGLWVVVDEVVVEQSGAEQGSAEQSRRAEAGRKDQDVKSKTKGWLPTGAESGTPCIIQFAAEETWLVASLTLGFGATSWAPMAPDWAKASSRVEWPDGEAGAGRISKDEARSRSGGAEQSRECSERVMRLSLVHVIAAEVYHPATFMSVLRIPEELSPGPPTCPCLADANRPRNLANHIVLHRTCPQPVNVSASLAAYAMPMTAAAAAGPHMHLLNAQSLTRSSETSTSFAGTAATLALIINARATLVNVRLDPLGGADSDGAAVREAVSAGCDAPSVAPAVALFSEVVGSEDSVGVGLLKGWHVCVLHFSDSTDNRYDASRAPPLLAPNLSSPAVIATTTDRASTKHILTGLLAPVIVELPEVVPTEHHPY</sequence>
<evidence type="ECO:0000313" key="3">
    <source>
        <dbReference type="Proteomes" id="UP001243330"/>
    </source>
</evidence>
<protein>
    <submittedName>
        <fullName evidence="2">Uncharacterized protein</fullName>
    </submittedName>
</protein>
<feature type="compositionally biased region" description="Basic and acidic residues" evidence="1">
    <location>
        <begin position="34"/>
        <end position="49"/>
    </location>
</feature>
<gene>
    <name evidence="2" type="ORF">CCHR01_12837</name>
</gene>
<comment type="caution">
    <text evidence="2">The sequence shown here is derived from an EMBL/GenBank/DDBJ whole genome shotgun (WGS) entry which is preliminary data.</text>
</comment>
<dbReference type="Proteomes" id="UP001243330">
    <property type="component" value="Unassembled WGS sequence"/>
</dbReference>
<evidence type="ECO:0000313" key="2">
    <source>
        <dbReference type="EMBL" id="KAK1844542.1"/>
    </source>
</evidence>
<accession>A0AAD9ABB3</accession>
<keyword evidence="3" id="KW-1185">Reference proteome</keyword>
<organism evidence="2 3">
    <name type="scientific">Colletotrichum chrysophilum</name>
    <dbReference type="NCBI Taxonomy" id="1836956"/>
    <lineage>
        <taxon>Eukaryota</taxon>
        <taxon>Fungi</taxon>
        <taxon>Dikarya</taxon>
        <taxon>Ascomycota</taxon>
        <taxon>Pezizomycotina</taxon>
        <taxon>Sordariomycetes</taxon>
        <taxon>Hypocreomycetidae</taxon>
        <taxon>Glomerellales</taxon>
        <taxon>Glomerellaceae</taxon>
        <taxon>Colletotrichum</taxon>
        <taxon>Colletotrichum gloeosporioides species complex</taxon>
    </lineage>
</organism>
<feature type="region of interest" description="Disordered" evidence="1">
    <location>
        <begin position="24"/>
        <end position="56"/>
    </location>
</feature>
<dbReference type="AlphaFoldDB" id="A0AAD9ABB3"/>
<proteinExistence type="predicted"/>